<dbReference type="InterPro" id="IPR050261">
    <property type="entry name" value="FrsA_esterase"/>
</dbReference>
<dbReference type="InterPro" id="IPR029058">
    <property type="entry name" value="AB_hydrolase_fold"/>
</dbReference>
<dbReference type="Proteomes" id="UP000305836">
    <property type="component" value="Unassembled WGS sequence"/>
</dbReference>
<dbReference type="GO" id="GO:0006508">
    <property type="term" value="P:proteolysis"/>
    <property type="evidence" value="ECO:0007669"/>
    <property type="project" value="InterPro"/>
</dbReference>
<gene>
    <name evidence="4" type="ORF">FDA38_31645</name>
</gene>
<keyword evidence="5" id="KW-1185">Reference proteome</keyword>
<dbReference type="Gene3D" id="3.40.50.1820">
    <property type="entry name" value="alpha/beta hydrolase"/>
    <property type="match status" value="1"/>
</dbReference>
<name>A0A4U3LMR1_9ACTN</name>
<dbReference type="GO" id="GO:0008236">
    <property type="term" value="F:serine-type peptidase activity"/>
    <property type="evidence" value="ECO:0007669"/>
    <property type="project" value="InterPro"/>
</dbReference>
<dbReference type="GO" id="GO:0052689">
    <property type="term" value="F:carboxylic ester hydrolase activity"/>
    <property type="evidence" value="ECO:0007669"/>
    <property type="project" value="UniProtKB-ARBA"/>
</dbReference>
<evidence type="ECO:0000259" key="3">
    <source>
        <dbReference type="Pfam" id="PF00326"/>
    </source>
</evidence>
<dbReference type="InterPro" id="IPR001375">
    <property type="entry name" value="Peptidase_S9_cat"/>
</dbReference>
<accession>A0A4U3LMR1</accession>
<evidence type="ECO:0000313" key="4">
    <source>
        <dbReference type="EMBL" id="TKK77061.1"/>
    </source>
</evidence>
<reference evidence="4 5" key="1">
    <citation type="submission" date="2019-04" db="EMBL/GenBank/DDBJ databases">
        <title>Kribbella sp. NEAU-THZ 27 nov., a novel actinomycete isolated from soil.</title>
        <authorList>
            <person name="Duan L."/>
        </authorList>
    </citation>
    <scope>NUCLEOTIDE SEQUENCE [LARGE SCALE GENOMIC DNA]</scope>
    <source>
        <strain evidence="5">NEAU-THZ27</strain>
    </source>
</reference>
<organism evidence="4 5">
    <name type="scientific">Kribbella jiaozuonensis</name>
    <dbReference type="NCBI Taxonomy" id="2575441"/>
    <lineage>
        <taxon>Bacteria</taxon>
        <taxon>Bacillati</taxon>
        <taxon>Actinomycetota</taxon>
        <taxon>Actinomycetes</taxon>
        <taxon>Propionibacteriales</taxon>
        <taxon>Kribbellaceae</taxon>
        <taxon>Kribbella</taxon>
    </lineage>
</organism>
<dbReference type="SUPFAM" id="SSF53474">
    <property type="entry name" value="alpha/beta-Hydrolases"/>
    <property type="match status" value="1"/>
</dbReference>
<sequence>MAKKYNGGALKLDRVLARNSAYTRYHVTYRSGSLTISGIMNVPATPGHHPALVLNHGYIDPAVYTNGRGLMREQDYLARRGYVVLHTDYRNHAESSKDPNAELTLRLGYTEDAINAVLALKTSPSVDPARIGMLGRSMGGGVTYNTLVAQPGLVKAAVVFAPVSSDAADNFNRWTRPERPLAAQLLRRYGEPSRNPTFWRNLSAVNFFDRVTEPVLVHHGESDSTCPIAWSRESVAALKAAGKNATLYTYPGEEHAFGPAWPTSMARTVTFFKQHGV</sequence>
<protein>
    <submittedName>
        <fullName evidence="4">Peptidase S9</fullName>
    </submittedName>
</protein>
<proteinExistence type="inferred from homology"/>
<dbReference type="AlphaFoldDB" id="A0A4U3LMR1"/>
<dbReference type="PANTHER" id="PTHR22946:SF9">
    <property type="entry name" value="POLYKETIDE TRANSFERASE AF380"/>
    <property type="match status" value="1"/>
</dbReference>
<dbReference type="EMBL" id="SZPZ01000004">
    <property type="protein sequence ID" value="TKK77061.1"/>
    <property type="molecule type" value="Genomic_DNA"/>
</dbReference>
<comment type="caution">
    <text evidence="4">The sequence shown here is derived from an EMBL/GenBank/DDBJ whole genome shotgun (WGS) entry which is preliminary data.</text>
</comment>
<evidence type="ECO:0000256" key="2">
    <source>
        <dbReference type="ARBA" id="ARBA00022801"/>
    </source>
</evidence>
<keyword evidence="2" id="KW-0378">Hydrolase</keyword>
<evidence type="ECO:0000313" key="5">
    <source>
        <dbReference type="Proteomes" id="UP000305836"/>
    </source>
</evidence>
<comment type="similarity">
    <text evidence="1">Belongs to the AB hydrolase superfamily.</text>
</comment>
<evidence type="ECO:0000256" key="1">
    <source>
        <dbReference type="ARBA" id="ARBA00008645"/>
    </source>
</evidence>
<dbReference type="OrthoDB" id="63034at2"/>
<dbReference type="Pfam" id="PF00326">
    <property type="entry name" value="Peptidase_S9"/>
    <property type="match status" value="1"/>
</dbReference>
<feature type="domain" description="Peptidase S9 prolyl oligopeptidase catalytic" evidence="3">
    <location>
        <begin position="72"/>
        <end position="275"/>
    </location>
</feature>
<dbReference type="PANTHER" id="PTHR22946">
    <property type="entry name" value="DIENELACTONE HYDROLASE DOMAIN-CONTAINING PROTEIN-RELATED"/>
    <property type="match status" value="1"/>
</dbReference>